<dbReference type="EMBL" id="BGPR01106785">
    <property type="protein sequence ID" value="GBM77447.1"/>
    <property type="molecule type" value="Genomic_DNA"/>
</dbReference>
<reference evidence="1 2" key="1">
    <citation type="journal article" date="2019" name="Sci. Rep.">
        <title>Orb-weaving spider Araneus ventricosus genome elucidates the spidroin gene catalogue.</title>
        <authorList>
            <person name="Kono N."/>
            <person name="Nakamura H."/>
            <person name="Ohtoshi R."/>
            <person name="Moran D.A.P."/>
            <person name="Shinohara A."/>
            <person name="Yoshida Y."/>
            <person name="Fujiwara M."/>
            <person name="Mori M."/>
            <person name="Tomita M."/>
            <person name="Arakawa K."/>
        </authorList>
    </citation>
    <scope>NUCLEOTIDE SEQUENCE [LARGE SCALE GENOMIC DNA]</scope>
</reference>
<accession>A0A4Y2II43</accession>
<dbReference type="Proteomes" id="UP000499080">
    <property type="component" value="Unassembled WGS sequence"/>
</dbReference>
<gene>
    <name evidence="1" type="ORF">AVEN_128826_1</name>
</gene>
<evidence type="ECO:0000313" key="2">
    <source>
        <dbReference type="Proteomes" id="UP000499080"/>
    </source>
</evidence>
<keyword evidence="2" id="KW-1185">Reference proteome</keyword>
<evidence type="ECO:0000313" key="1">
    <source>
        <dbReference type="EMBL" id="GBM77447.1"/>
    </source>
</evidence>
<protein>
    <submittedName>
        <fullName evidence="1">Uncharacterized protein</fullName>
    </submittedName>
</protein>
<proteinExistence type="predicted"/>
<dbReference type="AlphaFoldDB" id="A0A4Y2II43"/>
<organism evidence="1 2">
    <name type="scientific">Araneus ventricosus</name>
    <name type="common">Orbweaver spider</name>
    <name type="synonym">Epeira ventricosa</name>
    <dbReference type="NCBI Taxonomy" id="182803"/>
    <lineage>
        <taxon>Eukaryota</taxon>
        <taxon>Metazoa</taxon>
        <taxon>Ecdysozoa</taxon>
        <taxon>Arthropoda</taxon>
        <taxon>Chelicerata</taxon>
        <taxon>Arachnida</taxon>
        <taxon>Araneae</taxon>
        <taxon>Araneomorphae</taxon>
        <taxon>Entelegynae</taxon>
        <taxon>Araneoidea</taxon>
        <taxon>Araneidae</taxon>
        <taxon>Araneus</taxon>
    </lineage>
</organism>
<sequence length="94" mass="10584">MSCIGQDPRSRKYLKVQRTSQNKHSLCRTFHPVKKNKKKQYVLQSTLCAIPSLFTFRAMQPPEIGAMAKITLLHQVAYEKATSSSGLTSLGMKI</sequence>
<comment type="caution">
    <text evidence="1">The sequence shown here is derived from an EMBL/GenBank/DDBJ whole genome shotgun (WGS) entry which is preliminary data.</text>
</comment>
<name>A0A4Y2II43_ARAVE</name>